<dbReference type="SUPFAM" id="SSF52540">
    <property type="entry name" value="P-loop containing nucleoside triphosphate hydrolases"/>
    <property type="match status" value="1"/>
</dbReference>
<dbReference type="GO" id="GO:0008047">
    <property type="term" value="F:enzyme activator activity"/>
    <property type="evidence" value="ECO:0007669"/>
    <property type="project" value="TreeGrafter"/>
</dbReference>
<evidence type="ECO:0000256" key="6">
    <source>
        <dbReference type="ARBA" id="ARBA00022840"/>
    </source>
</evidence>
<dbReference type="PANTHER" id="PTHR13779">
    <property type="entry name" value="WERNER HELICASE-INTERACTING PROTEIN 1 FAMILY MEMBER"/>
    <property type="match status" value="1"/>
</dbReference>
<keyword evidence="5" id="KW-0547">Nucleotide-binding</keyword>
<sequence>MDDDFFTSDSSTSAPPPRFPGANGGVGADTDAGGTRKVSRAIPLAARMRPRTLEEYAGQKHILGEGKLLRRAIKADRFSSLIFYGPPGIGKTTLATIISQETQSRFVTLSGVESNVGDIRAVAETAEKLQRLHNQTTVLFVDEIHRFNKAQQDVLLPHLERGTLRFIGATTHNPFFYINSPLVSRSQVFTLEPLTIEDLEWLLQQALQDEARGLGDMPITLTPEASKHLATFADGDARKALSALELAALTTPPDAEGRITIDLAVAEESVQQKTIVYDGDGDAHYDTISAFIKSIRGSDPDAALYWLAKMLHAGEDIRFIARRIVISASEDIGMADSNGIRVAVAAQQAVEFIGMPEARIPLAHATVYLATAPKSNRAYVALDAALKDIQEGRTLAVPKHLRTKTRKKLAAASGATAEEMDYKYSHDSETGYIPQAYLPEGRRYYEPSNNGMELKVKERLDHWRRLFEESGGGKGK</sequence>
<keyword evidence="4" id="KW-0235">DNA replication</keyword>
<dbReference type="AlphaFoldDB" id="A0A366HQD9"/>
<dbReference type="Pfam" id="PF12002">
    <property type="entry name" value="MgsA_C"/>
    <property type="match status" value="1"/>
</dbReference>
<proteinExistence type="inferred from homology"/>
<evidence type="ECO:0000256" key="4">
    <source>
        <dbReference type="ARBA" id="ARBA00022705"/>
    </source>
</evidence>
<dbReference type="SMART" id="SM00382">
    <property type="entry name" value="AAA"/>
    <property type="match status" value="1"/>
</dbReference>
<dbReference type="InterPro" id="IPR008824">
    <property type="entry name" value="RuvB-like_N"/>
</dbReference>
<dbReference type="InterPro" id="IPR027417">
    <property type="entry name" value="P-loop_NTPase"/>
</dbReference>
<dbReference type="Gene3D" id="1.20.272.10">
    <property type="match status" value="1"/>
</dbReference>
<dbReference type="CDD" id="cd00009">
    <property type="entry name" value="AAA"/>
    <property type="match status" value="1"/>
</dbReference>
<dbReference type="RefSeq" id="WP_113958213.1">
    <property type="nucleotide sequence ID" value="NZ_QNRR01000003.1"/>
</dbReference>
<dbReference type="Gene3D" id="1.10.3710.10">
    <property type="entry name" value="DNA polymerase III clamp loader subunits, C-terminal domain"/>
    <property type="match status" value="1"/>
</dbReference>
<evidence type="ECO:0000259" key="8">
    <source>
        <dbReference type="SMART" id="SM00382"/>
    </source>
</evidence>
<dbReference type="GO" id="GO:0006261">
    <property type="term" value="P:DNA-templated DNA replication"/>
    <property type="evidence" value="ECO:0007669"/>
    <property type="project" value="TreeGrafter"/>
</dbReference>
<dbReference type="SUPFAM" id="SSF48019">
    <property type="entry name" value="post-AAA+ oligomerization domain-like"/>
    <property type="match status" value="1"/>
</dbReference>
<dbReference type="InterPro" id="IPR008921">
    <property type="entry name" value="DNA_pol3_clamp-load_cplx_C"/>
</dbReference>
<dbReference type="InterPro" id="IPR021886">
    <property type="entry name" value="MgsA_C"/>
</dbReference>
<reference evidence="9 10" key="1">
    <citation type="submission" date="2018-06" db="EMBL/GenBank/DDBJ databases">
        <title>Genomic Encyclopedia of Type Strains, Phase IV (KMG-IV): sequencing the most valuable type-strain genomes for metagenomic binning, comparative biology and taxonomic classification.</title>
        <authorList>
            <person name="Goeker M."/>
        </authorList>
    </citation>
    <scope>NUCLEOTIDE SEQUENCE [LARGE SCALE GENOMIC DNA]</scope>
    <source>
        <strain evidence="9 10">DSM 25532</strain>
    </source>
</reference>
<dbReference type="Proteomes" id="UP000253426">
    <property type="component" value="Unassembled WGS sequence"/>
</dbReference>
<dbReference type="FunFam" id="1.10.8.60:FF:000029">
    <property type="entry name" value="Replication-associated recombination protein A"/>
    <property type="match status" value="1"/>
</dbReference>
<dbReference type="OrthoDB" id="9778364at2"/>
<dbReference type="Pfam" id="PF16193">
    <property type="entry name" value="AAA_assoc_2"/>
    <property type="match status" value="1"/>
</dbReference>
<organism evidence="9 10">
    <name type="scientific">Roseimicrobium gellanilyticum</name>
    <dbReference type="NCBI Taxonomy" id="748857"/>
    <lineage>
        <taxon>Bacteria</taxon>
        <taxon>Pseudomonadati</taxon>
        <taxon>Verrucomicrobiota</taxon>
        <taxon>Verrucomicrobiia</taxon>
        <taxon>Verrucomicrobiales</taxon>
        <taxon>Verrucomicrobiaceae</taxon>
        <taxon>Roseimicrobium</taxon>
    </lineage>
</organism>
<evidence type="ECO:0000256" key="2">
    <source>
        <dbReference type="ARBA" id="ARBA00008959"/>
    </source>
</evidence>
<comment type="similarity">
    <text evidence="2">Belongs to the AAA ATPase family. RarA/MGS1/WRNIP1 subfamily.</text>
</comment>
<evidence type="ECO:0000256" key="1">
    <source>
        <dbReference type="ARBA" id="ARBA00002393"/>
    </source>
</evidence>
<feature type="region of interest" description="Disordered" evidence="7">
    <location>
        <begin position="1"/>
        <end position="34"/>
    </location>
</feature>
<comment type="function">
    <text evidence="1">DNA-dependent ATPase that plays important roles in cellular responses to stalled DNA replication processes.</text>
</comment>
<evidence type="ECO:0000256" key="3">
    <source>
        <dbReference type="ARBA" id="ARBA00020776"/>
    </source>
</evidence>
<evidence type="ECO:0000256" key="7">
    <source>
        <dbReference type="SAM" id="MobiDB-lite"/>
    </source>
</evidence>
<dbReference type="FunFam" id="1.20.272.10:FF:000001">
    <property type="entry name" value="Putative AAA family ATPase"/>
    <property type="match status" value="1"/>
</dbReference>
<dbReference type="Gene3D" id="3.40.50.300">
    <property type="entry name" value="P-loop containing nucleotide triphosphate hydrolases"/>
    <property type="match status" value="1"/>
</dbReference>
<dbReference type="InterPro" id="IPR032423">
    <property type="entry name" value="AAA_assoc_2"/>
</dbReference>
<dbReference type="Gene3D" id="1.10.8.60">
    <property type="match status" value="1"/>
</dbReference>
<dbReference type="CDD" id="cd18139">
    <property type="entry name" value="HLD_clamp_RarA"/>
    <property type="match status" value="1"/>
</dbReference>
<dbReference type="GO" id="GO:0006310">
    <property type="term" value="P:DNA recombination"/>
    <property type="evidence" value="ECO:0007669"/>
    <property type="project" value="InterPro"/>
</dbReference>
<keyword evidence="6" id="KW-0067">ATP-binding</keyword>
<evidence type="ECO:0000256" key="5">
    <source>
        <dbReference type="ARBA" id="ARBA00022741"/>
    </source>
</evidence>
<accession>A0A366HQD9</accession>
<evidence type="ECO:0000313" key="10">
    <source>
        <dbReference type="Proteomes" id="UP000253426"/>
    </source>
</evidence>
<dbReference type="FunFam" id="3.40.50.300:FF:000137">
    <property type="entry name" value="Replication-associated recombination protein A"/>
    <property type="match status" value="1"/>
</dbReference>
<dbReference type="GO" id="GO:0005524">
    <property type="term" value="F:ATP binding"/>
    <property type="evidence" value="ECO:0007669"/>
    <property type="project" value="UniProtKB-KW"/>
</dbReference>
<dbReference type="EMBL" id="QNRR01000003">
    <property type="protein sequence ID" value="RBP45069.1"/>
    <property type="molecule type" value="Genomic_DNA"/>
</dbReference>
<evidence type="ECO:0000313" key="9">
    <source>
        <dbReference type="EMBL" id="RBP45069.1"/>
    </source>
</evidence>
<name>A0A366HQD9_9BACT</name>
<protein>
    <recommendedName>
        <fullName evidence="3">Replication-associated recombination protein A</fullName>
    </recommendedName>
</protein>
<dbReference type="GO" id="GO:0009378">
    <property type="term" value="F:four-way junction helicase activity"/>
    <property type="evidence" value="ECO:0007669"/>
    <property type="project" value="InterPro"/>
</dbReference>
<dbReference type="InterPro" id="IPR051314">
    <property type="entry name" value="AAA_ATPase_RarA/MGS1/WRNIP1"/>
</dbReference>
<gene>
    <name evidence="9" type="ORF">DES53_10365</name>
</gene>
<keyword evidence="10" id="KW-1185">Reference proteome</keyword>
<dbReference type="PANTHER" id="PTHR13779:SF7">
    <property type="entry name" value="ATPASE WRNIP1"/>
    <property type="match status" value="1"/>
</dbReference>
<feature type="domain" description="AAA+ ATPase" evidence="8">
    <location>
        <begin position="77"/>
        <end position="193"/>
    </location>
</feature>
<dbReference type="GO" id="GO:0000731">
    <property type="term" value="P:DNA synthesis involved in DNA repair"/>
    <property type="evidence" value="ECO:0007669"/>
    <property type="project" value="TreeGrafter"/>
</dbReference>
<dbReference type="Pfam" id="PF05496">
    <property type="entry name" value="RuvB_N"/>
    <property type="match status" value="1"/>
</dbReference>
<dbReference type="InterPro" id="IPR003593">
    <property type="entry name" value="AAA+_ATPase"/>
</dbReference>
<comment type="caution">
    <text evidence="9">The sequence shown here is derived from an EMBL/GenBank/DDBJ whole genome shotgun (WGS) entry which is preliminary data.</text>
</comment>
<dbReference type="GO" id="GO:0017116">
    <property type="term" value="F:single-stranded DNA helicase activity"/>
    <property type="evidence" value="ECO:0007669"/>
    <property type="project" value="TreeGrafter"/>
</dbReference>
<dbReference type="GO" id="GO:0003677">
    <property type="term" value="F:DNA binding"/>
    <property type="evidence" value="ECO:0007669"/>
    <property type="project" value="InterPro"/>
</dbReference>